<evidence type="ECO:0008006" key="5">
    <source>
        <dbReference type="Google" id="ProtNLM"/>
    </source>
</evidence>
<dbReference type="SUPFAM" id="SSF53254">
    <property type="entry name" value="Phosphoglycerate mutase-like"/>
    <property type="match status" value="1"/>
</dbReference>
<dbReference type="InterPro" id="IPR001345">
    <property type="entry name" value="PG/BPGM_mutase_AS"/>
</dbReference>
<keyword evidence="1" id="KW-0324">Glycolysis</keyword>
<sequence length="236" mass="25195">MALLHLLPGGDSRGAGGGSGSVLLRKKKAGPAAGWRGELTVEIYLVRHGETDWNAQGKLQGREDLPLNGNGKRQAMACGVALSEAGFTAIYSSPLKRALETAGELALYHPCGVTPDPALTERDYGKLSGLTKDQRVAWEARGLPSGKEHWQALAGRAMAAVDRRASEHGENSRIAMVSHGAWINAVLAVLSRHEIGTGKTQLKNTCISVIRREGKGAEIVCYNLSPEEHSQWAAGR</sequence>
<evidence type="ECO:0000256" key="2">
    <source>
        <dbReference type="ARBA" id="ARBA00023235"/>
    </source>
</evidence>
<dbReference type="InterPro" id="IPR029033">
    <property type="entry name" value="His_PPase_superfam"/>
</dbReference>
<dbReference type="InterPro" id="IPR013078">
    <property type="entry name" value="His_Pase_superF_clade-1"/>
</dbReference>
<organism evidence="3 4">
    <name type="scientific">Acutalibacter muris</name>
    <dbReference type="NCBI Taxonomy" id="1796620"/>
    <lineage>
        <taxon>Bacteria</taxon>
        <taxon>Bacillati</taxon>
        <taxon>Bacillota</taxon>
        <taxon>Clostridia</taxon>
        <taxon>Eubacteriales</taxon>
        <taxon>Acutalibacteraceae</taxon>
        <taxon>Acutalibacter</taxon>
    </lineage>
</organism>
<keyword evidence="4" id="KW-1185">Reference proteome</keyword>
<evidence type="ECO:0000256" key="1">
    <source>
        <dbReference type="ARBA" id="ARBA00023152"/>
    </source>
</evidence>
<evidence type="ECO:0000313" key="4">
    <source>
        <dbReference type="Proteomes" id="UP000196710"/>
    </source>
</evidence>
<evidence type="ECO:0000313" key="3">
    <source>
        <dbReference type="EMBL" id="ASB40655.1"/>
    </source>
</evidence>
<keyword evidence="2" id="KW-0413">Isomerase</keyword>
<dbReference type="Pfam" id="PF00300">
    <property type="entry name" value="His_Phos_1"/>
    <property type="match status" value="1"/>
</dbReference>
<proteinExistence type="predicted"/>
<name>A0ABN5A1H1_9FIRM</name>
<dbReference type="PANTHER" id="PTHR48100">
    <property type="entry name" value="BROAD-SPECIFICITY PHOSPHATASE YOR283W-RELATED"/>
    <property type="match status" value="1"/>
</dbReference>
<reference evidence="4" key="1">
    <citation type="submission" date="2017-05" db="EMBL/GenBank/DDBJ databases">
        <title>Improved OligoMM genomes.</title>
        <authorList>
            <person name="Garzetti D."/>
        </authorList>
    </citation>
    <scope>NUCLEOTIDE SEQUENCE [LARGE SCALE GENOMIC DNA]</scope>
    <source>
        <strain evidence="4">KB18</strain>
    </source>
</reference>
<dbReference type="Gene3D" id="3.40.50.1240">
    <property type="entry name" value="Phosphoglycerate mutase-like"/>
    <property type="match status" value="1"/>
</dbReference>
<gene>
    <name evidence="3" type="ORF">ADH66_08265</name>
</gene>
<dbReference type="SMART" id="SM00855">
    <property type="entry name" value="PGAM"/>
    <property type="match status" value="1"/>
</dbReference>
<dbReference type="Proteomes" id="UP000196710">
    <property type="component" value="Chromosome"/>
</dbReference>
<dbReference type="PROSITE" id="PS00175">
    <property type="entry name" value="PG_MUTASE"/>
    <property type="match status" value="1"/>
</dbReference>
<dbReference type="PANTHER" id="PTHR48100:SF1">
    <property type="entry name" value="HISTIDINE PHOSPHATASE FAMILY PROTEIN-RELATED"/>
    <property type="match status" value="1"/>
</dbReference>
<protein>
    <recommendedName>
        <fullName evidence="5">Histidine phosphatase family protein</fullName>
    </recommendedName>
</protein>
<dbReference type="CDD" id="cd07067">
    <property type="entry name" value="HP_PGM_like"/>
    <property type="match status" value="1"/>
</dbReference>
<dbReference type="EMBL" id="CP021422">
    <property type="protein sequence ID" value="ASB40655.1"/>
    <property type="molecule type" value="Genomic_DNA"/>
</dbReference>
<accession>A0ABN5A1H1</accession>
<dbReference type="InterPro" id="IPR050275">
    <property type="entry name" value="PGM_Phosphatase"/>
</dbReference>